<dbReference type="Proteomes" id="UP000001554">
    <property type="component" value="Chromosome 8"/>
</dbReference>
<evidence type="ECO:0000256" key="1">
    <source>
        <dbReference type="ARBA" id="ARBA00012369"/>
    </source>
</evidence>
<sequence>MMIKIHLGTSHGRDVMGYVATTHLQAYQGTRPVQTTQLTLMQTWLQEFRLSTKTGNETVAVDVVCGDFNFDNMSPGYKSSWTHPFMDVYQDVCSLQKGRDKPWTIGTEMRQVVLYDEAISTHGRMAATLRQRHLQGRYLLDATVRNPTMDMVWEEEKAVRHDEDDVPETSGRVRVDKVLYRTDALGGGCTVTPVRYRSVTHFAGLTDHVSVCLTFRMGRK</sequence>
<dbReference type="RefSeq" id="XP_035684434.1">
    <property type="nucleotide sequence ID" value="XM_035828541.1"/>
</dbReference>
<dbReference type="GO" id="GO:0004767">
    <property type="term" value="F:sphingomyelin phosphodiesterase activity"/>
    <property type="evidence" value="ECO:0007669"/>
    <property type="project" value="UniProtKB-EC"/>
</dbReference>
<dbReference type="GeneID" id="118421307"/>
<dbReference type="PANTHER" id="PTHR16320:SF1">
    <property type="entry name" value="SPHINGOMYELINASE DDB_G0288017"/>
    <property type="match status" value="1"/>
</dbReference>
<dbReference type="AlphaFoldDB" id="A0A9J7LMB0"/>
<reference evidence="3" key="2">
    <citation type="submission" date="2025-08" db="UniProtKB">
        <authorList>
            <consortium name="RefSeq"/>
        </authorList>
    </citation>
    <scope>IDENTIFICATION</scope>
    <source>
        <strain evidence="3">S238N-H82</strain>
        <tissue evidence="3">Testes</tissue>
    </source>
</reference>
<evidence type="ECO:0000313" key="2">
    <source>
        <dbReference type="Proteomes" id="UP000001554"/>
    </source>
</evidence>
<dbReference type="EC" id="3.1.4.12" evidence="1"/>
<reference evidence="2" key="1">
    <citation type="journal article" date="2020" name="Nat. Ecol. Evol.">
        <title>Deeply conserved synteny resolves early events in vertebrate evolution.</title>
        <authorList>
            <person name="Simakov O."/>
            <person name="Marletaz F."/>
            <person name="Yue J.X."/>
            <person name="O'Connell B."/>
            <person name="Jenkins J."/>
            <person name="Brandt A."/>
            <person name="Calef R."/>
            <person name="Tung C.H."/>
            <person name="Huang T.K."/>
            <person name="Schmutz J."/>
            <person name="Satoh N."/>
            <person name="Yu J.K."/>
            <person name="Putnam N.H."/>
            <person name="Green R.E."/>
            <person name="Rokhsar D.S."/>
        </authorList>
    </citation>
    <scope>NUCLEOTIDE SEQUENCE [LARGE SCALE GENOMIC DNA]</scope>
    <source>
        <strain evidence="2">S238N-H82</strain>
    </source>
</reference>
<dbReference type="OMA" id="ISTHGRM"/>
<dbReference type="InterPro" id="IPR036691">
    <property type="entry name" value="Endo/exonu/phosph_ase_sf"/>
</dbReference>
<organism evidence="2 3">
    <name type="scientific">Branchiostoma floridae</name>
    <name type="common">Florida lancelet</name>
    <name type="synonym">Amphioxus</name>
    <dbReference type="NCBI Taxonomy" id="7739"/>
    <lineage>
        <taxon>Eukaryota</taxon>
        <taxon>Metazoa</taxon>
        <taxon>Chordata</taxon>
        <taxon>Cephalochordata</taxon>
        <taxon>Leptocardii</taxon>
        <taxon>Amphioxiformes</taxon>
        <taxon>Branchiostomatidae</taxon>
        <taxon>Branchiostoma</taxon>
    </lineage>
</organism>
<accession>A0A9J7LMB0</accession>
<dbReference type="PANTHER" id="PTHR16320">
    <property type="entry name" value="SPHINGOMYELINASE FAMILY MEMBER"/>
    <property type="match status" value="1"/>
</dbReference>
<dbReference type="OrthoDB" id="40902at2759"/>
<dbReference type="SUPFAM" id="SSF56219">
    <property type="entry name" value="DNase I-like"/>
    <property type="match status" value="1"/>
</dbReference>
<gene>
    <name evidence="3" type="primary">LOC118421307</name>
</gene>
<protein>
    <recommendedName>
        <fullName evidence="1">sphingomyelin phosphodiesterase</fullName>
        <ecNumber evidence="1">3.1.4.12</ecNumber>
    </recommendedName>
</protein>
<evidence type="ECO:0000313" key="3">
    <source>
        <dbReference type="RefSeq" id="XP_035684434.1"/>
    </source>
</evidence>
<name>A0A9J7LMB0_BRAFL</name>
<proteinExistence type="predicted"/>
<dbReference type="Gene3D" id="3.60.10.10">
    <property type="entry name" value="Endonuclease/exonuclease/phosphatase"/>
    <property type="match status" value="1"/>
</dbReference>
<dbReference type="KEGG" id="bfo:118421307"/>
<keyword evidence="2" id="KW-1185">Reference proteome</keyword>
<dbReference type="InterPro" id="IPR038772">
    <property type="entry name" value="Sph/SMPD2-like"/>
</dbReference>